<protein>
    <recommendedName>
        <fullName evidence="1">RNA helicase</fullName>
        <ecNumber evidence="1">3.6.4.13</ecNumber>
    </recommendedName>
</protein>
<proteinExistence type="predicted"/>
<dbReference type="SMART" id="SM00490">
    <property type="entry name" value="HELICc"/>
    <property type="match status" value="1"/>
</dbReference>
<dbReference type="GO" id="GO:0016787">
    <property type="term" value="F:hydrolase activity"/>
    <property type="evidence" value="ECO:0007669"/>
    <property type="project" value="UniProtKB-KW"/>
</dbReference>
<dbReference type="SUPFAM" id="SSF52540">
    <property type="entry name" value="P-loop containing nucleoside triphosphate hydrolases"/>
    <property type="match status" value="1"/>
</dbReference>
<dbReference type="GO" id="GO:0003724">
    <property type="term" value="F:RNA helicase activity"/>
    <property type="evidence" value="ECO:0007669"/>
    <property type="project" value="UniProtKB-EC"/>
</dbReference>
<evidence type="ECO:0000256" key="2">
    <source>
        <dbReference type="ARBA" id="ARBA00022741"/>
    </source>
</evidence>
<evidence type="ECO:0000256" key="1">
    <source>
        <dbReference type="ARBA" id="ARBA00012552"/>
    </source>
</evidence>
<dbReference type="AlphaFoldDB" id="A0A0T6BIN2"/>
<dbReference type="PROSITE" id="PS51194">
    <property type="entry name" value="HELICASE_CTER"/>
    <property type="match status" value="1"/>
</dbReference>
<gene>
    <name evidence="7" type="ORF">AMK59_2843</name>
</gene>
<dbReference type="EMBL" id="LJIG01000181">
    <property type="protein sequence ID" value="KRT86759.1"/>
    <property type="molecule type" value="Genomic_DNA"/>
</dbReference>
<keyword evidence="2" id="KW-0547">Nucleotide-binding</keyword>
<dbReference type="Proteomes" id="UP000051574">
    <property type="component" value="Unassembled WGS sequence"/>
</dbReference>
<reference evidence="7 8" key="1">
    <citation type="submission" date="2015-09" db="EMBL/GenBank/DDBJ databases">
        <title>Draft genome of the scarab beetle Oryctes borbonicus.</title>
        <authorList>
            <person name="Meyer J.M."/>
            <person name="Markov G.V."/>
            <person name="Baskaran P."/>
            <person name="Herrmann M."/>
            <person name="Sommer R.J."/>
            <person name="Roedelsperger C."/>
        </authorList>
    </citation>
    <scope>NUCLEOTIDE SEQUENCE [LARGE SCALE GENOMIC DNA]</scope>
    <source>
        <strain evidence="7">OB123</strain>
        <tissue evidence="7">Whole animal</tissue>
    </source>
</reference>
<dbReference type="InterPro" id="IPR027417">
    <property type="entry name" value="P-loop_NTPase"/>
</dbReference>
<accession>A0A0T6BIN2</accession>
<dbReference type="OrthoDB" id="196131at2759"/>
<evidence type="ECO:0000256" key="4">
    <source>
        <dbReference type="ARBA" id="ARBA00022806"/>
    </source>
</evidence>
<dbReference type="EC" id="3.6.4.13" evidence="1"/>
<dbReference type="Gene3D" id="3.40.50.300">
    <property type="entry name" value="P-loop containing nucleotide triphosphate hydrolases"/>
    <property type="match status" value="1"/>
</dbReference>
<keyword evidence="3" id="KW-0378">Hydrolase</keyword>
<keyword evidence="5" id="KW-0067">ATP-binding</keyword>
<dbReference type="PANTHER" id="PTHR47958">
    <property type="entry name" value="ATP-DEPENDENT RNA HELICASE DBP3"/>
    <property type="match status" value="1"/>
</dbReference>
<evidence type="ECO:0000313" key="7">
    <source>
        <dbReference type="EMBL" id="KRT86759.1"/>
    </source>
</evidence>
<dbReference type="GO" id="GO:0031047">
    <property type="term" value="P:regulatory ncRNA-mediated gene silencing"/>
    <property type="evidence" value="ECO:0007669"/>
    <property type="project" value="UniProtKB-ARBA"/>
</dbReference>
<dbReference type="GO" id="GO:0005524">
    <property type="term" value="F:ATP binding"/>
    <property type="evidence" value="ECO:0007669"/>
    <property type="project" value="UniProtKB-KW"/>
</dbReference>
<feature type="domain" description="Helicase C-terminal" evidence="6">
    <location>
        <begin position="48"/>
        <end position="196"/>
    </location>
</feature>
<keyword evidence="8" id="KW-1185">Reference proteome</keyword>
<dbReference type="InterPro" id="IPR001650">
    <property type="entry name" value="Helicase_C-like"/>
</dbReference>
<dbReference type="CDD" id="cd18787">
    <property type="entry name" value="SF2_C_DEAD"/>
    <property type="match status" value="1"/>
</dbReference>
<dbReference type="Pfam" id="PF00271">
    <property type="entry name" value="Helicase_C"/>
    <property type="match status" value="1"/>
</dbReference>
<evidence type="ECO:0000256" key="3">
    <source>
        <dbReference type="ARBA" id="ARBA00022801"/>
    </source>
</evidence>
<name>A0A0T6BIN2_9SCAR</name>
<evidence type="ECO:0000259" key="6">
    <source>
        <dbReference type="PROSITE" id="PS51194"/>
    </source>
</evidence>
<evidence type="ECO:0000313" key="8">
    <source>
        <dbReference type="Proteomes" id="UP000051574"/>
    </source>
</evidence>
<sequence>MFSATFPEEIQRLAGKFLHDYIFVAVGIVGGACADVEQRFYEVDRFKKRQKLLELLREEGSERTLVFVETKRNADFIATFLSENDLSSTSIHGDRLQRERETALREFKQGVRNILVATDVAARGLDIKNVMHVINFDLPKHIEEYVHRIGRTGRVGNRGKATSFFDFGQDMNLAKDLLKVLKEAEQPVPDWLEQHSHGQSMYETATFGGEDVRGNSFREKQNFAISNPVEVPDEEW</sequence>
<keyword evidence="4 7" id="KW-0347">Helicase</keyword>
<evidence type="ECO:0000256" key="5">
    <source>
        <dbReference type="ARBA" id="ARBA00022840"/>
    </source>
</evidence>
<comment type="caution">
    <text evidence="7">The sequence shown here is derived from an EMBL/GenBank/DDBJ whole genome shotgun (WGS) entry which is preliminary data.</text>
</comment>
<dbReference type="FunFam" id="3.40.50.300:FF:000008">
    <property type="entry name" value="ATP-dependent RNA helicase RhlB"/>
    <property type="match status" value="1"/>
</dbReference>
<organism evidence="7 8">
    <name type="scientific">Oryctes borbonicus</name>
    <dbReference type="NCBI Taxonomy" id="1629725"/>
    <lineage>
        <taxon>Eukaryota</taxon>
        <taxon>Metazoa</taxon>
        <taxon>Ecdysozoa</taxon>
        <taxon>Arthropoda</taxon>
        <taxon>Hexapoda</taxon>
        <taxon>Insecta</taxon>
        <taxon>Pterygota</taxon>
        <taxon>Neoptera</taxon>
        <taxon>Endopterygota</taxon>
        <taxon>Coleoptera</taxon>
        <taxon>Polyphaga</taxon>
        <taxon>Scarabaeiformia</taxon>
        <taxon>Scarabaeidae</taxon>
        <taxon>Dynastinae</taxon>
        <taxon>Oryctes</taxon>
    </lineage>
</organism>